<gene>
    <name evidence="12" type="ORF">Rsub_05689</name>
</gene>
<name>A0A2V0NZL6_9CHLO</name>
<keyword evidence="7" id="KW-0862">Zinc</keyword>
<feature type="compositionally biased region" description="Gly residues" evidence="10">
    <location>
        <begin position="342"/>
        <end position="355"/>
    </location>
</feature>
<keyword evidence="2" id="KW-0808">Transferase</keyword>
<dbReference type="InParanoid" id="A0A2V0NZL6"/>
<evidence type="ECO:0000259" key="11">
    <source>
        <dbReference type="PROSITE" id="PS51292"/>
    </source>
</evidence>
<dbReference type="Proteomes" id="UP000247498">
    <property type="component" value="Unassembled WGS sequence"/>
</dbReference>
<keyword evidence="9" id="KW-0472">Membrane</keyword>
<feature type="region of interest" description="Disordered" evidence="10">
    <location>
        <begin position="395"/>
        <end position="421"/>
    </location>
</feature>
<organism evidence="12 13">
    <name type="scientific">Raphidocelis subcapitata</name>
    <dbReference type="NCBI Taxonomy" id="307507"/>
    <lineage>
        <taxon>Eukaryota</taxon>
        <taxon>Viridiplantae</taxon>
        <taxon>Chlorophyta</taxon>
        <taxon>core chlorophytes</taxon>
        <taxon>Chlorophyceae</taxon>
        <taxon>CS clade</taxon>
        <taxon>Sphaeropleales</taxon>
        <taxon>Selenastraceae</taxon>
        <taxon>Raphidocelis</taxon>
    </lineage>
</organism>
<keyword evidence="3" id="KW-0812">Transmembrane</keyword>
<dbReference type="PANTHER" id="PTHR46065">
    <property type="entry name" value="E3 UBIQUITIN-PROTEIN LIGASE MARCH 2/3 FAMILY MEMBER"/>
    <property type="match status" value="1"/>
</dbReference>
<dbReference type="GO" id="GO:0016740">
    <property type="term" value="F:transferase activity"/>
    <property type="evidence" value="ECO:0007669"/>
    <property type="project" value="UniProtKB-KW"/>
</dbReference>
<proteinExistence type="predicted"/>
<dbReference type="EMBL" id="BDRX01000037">
    <property type="protein sequence ID" value="GBF93078.1"/>
    <property type="molecule type" value="Genomic_DNA"/>
</dbReference>
<feature type="compositionally biased region" description="Gly residues" evidence="10">
    <location>
        <begin position="271"/>
        <end position="281"/>
    </location>
</feature>
<keyword evidence="6" id="KW-0833">Ubl conjugation pathway</keyword>
<comment type="subcellular location">
    <subcellularLocation>
        <location evidence="1">Membrane</location>
        <topology evidence="1">Multi-pass membrane protein</topology>
    </subcellularLocation>
</comment>
<evidence type="ECO:0000256" key="6">
    <source>
        <dbReference type="ARBA" id="ARBA00022786"/>
    </source>
</evidence>
<keyword evidence="5" id="KW-0863">Zinc-finger</keyword>
<evidence type="ECO:0000256" key="5">
    <source>
        <dbReference type="ARBA" id="ARBA00022771"/>
    </source>
</evidence>
<evidence type="ECO:0000256" key="9">
    <source>
        <dbReference type="ARBA" id="ARBA00023136"/>
    </source>
</evidence>
<keyword evidence="4" id="KW-0479">Metal-binding</keyword>
<keyword evidence="8" id="KW-1133">Transmembrane helix</keyword>
<dbReference type="InterPro" id="IPR013083">
    <property type="entry name" value="Znf_RING/FYVE/PHD"/>
</dbReference>
<dbReference type="SMART" id="SM00744">
    <property type="entry name" value="RINGv"/>
    <property type="match status" value="1"/>
</dbReference>
<dbReference type="Gene3D" id="3.40.1740.10">
    <property type="entry name" value="VC0467-like"/>
    <property type="match status" value="2"/>
</dbReference>
<dbReference type="CDD" id="cd16495">
    <property type="entry name" value="RING_CH-C4HC3_MARCH"/>
    <property type="match status" value="1"/>
</dbReference>
<dbReference type="GO" id="GO:0008270">
    <property type="term" value="F:zinc ion binding"/>
    <property type="evidence" value="ECO:0007669"/>
    <property type="project" value="UniProtKB-KW"/>
</dbReference>
<comment type="caution">
    <text evidence="12">The sequence shown here is derived from an EMBL/GenBank/DDBJ whole genome shotgun (WGS) entry which is preliminary data.</text>
</comment>
<dbReference type="SUPFAM" id="SSF57850">
    <property type="entry name" value="RING/U-box"/>
    <property type="match status" value="1"/>
</dbReference>
<evidence type="ECO:0000256" key="4">
    <source>
        <dbReference type="ARBA" id="ARBA00022723"/>
    </source>
</evidence>
<feature type="region of interest" description="Disordered" evidence="10">
    <location>
        <begin position="322"/>
        <end position="355"/>
    </location>
</feature>
<dbReference type="SUPFAM" id="SSF143456">
    <property type="entry name" value="VC0467-like"/>
    <property type="match status" value="2"/>
</dbReference>
<dbReference type="AlphaFoldDB" id="A0A2V0NZL6"/>
<accession>A0A2V0NZL6</accession>
<dbReference type="InterPro" id="IPR011016">
    <property type="entry name" value="Znf_RING-CH"/>
</dbReference>
<dbReference type="OrthoDB" id="264354at2759"/>
<dbReference type="PANTHER" id="PTHR46065:SF3">
    <property type="entry name" value="FI20425P1"/>
    <property type="match status" value="1"/>
</dbReference>
<dbReference type="Pfam" id="PF02622">
    <property type="entry name" value="DUF179"/>
    <property type="match status" value="1"/>
</dbReference>
<dbReference type="InterPro" id="IPR003774">
    <property type="entry name" value="AlgH-like"/>
</dbReference>
<evidence type="ECO:0000256" key="8">
    <source>
        <dbReference type="ARBA" id="ARBA00022989"/>
    </source>
</evidence>
<dbReference type="Gene3D" id="3.30.40.10">
    <property type="entry name" value="Zinc/RING finger domain, C3HC4 (zinc finger)"/>
    <property type="match status" value="1"/>
</dbReference>
<evidence type="ECO:0000256" key="2">
    <source>
        <dbReference type="ARBA" id="ARBA00022679"/>
    </source>
</evidence>
<keyword evidence="13" id="KW-1185">Reference proteome</keyword>
<dbReference type="GO" id="GO:0016020">
    <property type="term" value="C:membrane"/>
    <property type="evidence" value="ECO:0007669"/>
    <property type="project" value="UniProtKB-SubCell"/>
</dbReference>
<dbReference type="PROSITE" id="PS51292">
    <property type="entry name" value="ZF_RING_CH"/>
    <property type="match status" value="1"/>
</dbReference>
<evidence type="ECO:0000313" key="13">
    <source>
        <dbReference type="Proteomes" id="UP000247498"/>
    </source>
</evidence>
<feature type="domain" description="RING-CH-type" evidence="11">
    <location>
        <begin position="6"/>
        <end position="74"/>
    </location>
</feature>
<reference evidence="12 13" key="1">
    <citation type="journal article" date="2018" name="Sci. Rep.">
        <title>Raphidocelis subcapitata (=Pseudokirchneriella subcapitata) provides an insight into genome evolution and environmental adaptations in the Sphaeropleales.</title>
        <authorList>
            <person name="Suzuki S."/>
            <person name="Yamaguchi H."/>
            <person name="Nakajima N."/>
            <person name="Kawachi M."/>
        </authorList>
    </citation>
    <scope>NUCLEOTIDE SEQUENCE [LARGE SCALE GENOMIC DNA]</scope>
    <source>
        <strain evidence="12 13">NIES-35</strain>
    </source>
</reference>
<sequence length="577" mass="56944">MGVAELEEEEGWCCRFCLCSEAKPARLISPCKCKGTLRYVHRACLHKWQAVALRLGHTERALTCGVCCERYTSAPPPRHNAWRLRSALRAAALALCAASALAGLSGPPAVHALLLFALAALSSRGRAAGAAFAAALVASLCALQLRGLRVSIGPDGAGRVGLSLIRRGAPVPSLRPGSLLVAAPGLGDPYFDRAVVLVTHAGPAGARGLLLTQPLPVAPHGGGGGGGGGGGAAAAVEVLHFLGGPVRGGVTDGGGGGGGQARGRRGNADTDGGGGGVGSGGVGGSSNGGVSFLHHFPGLPGALTLIAPAAAAACAGGDDGGVGDGAKRASAAPPWRCRRGSGRGSGAGGGEMEGGWAQGMRGTAAAAAAALLAAARWPLGSAGLRQLQQQRRSALEAALEPSGGSAAQPLWPRGGLATQEGPGSFSGDVAAVASAAAAGLDGAALGLYLGGPLEDLIARLPSEAAARAPASAARARAPAGPLLRGVASASPYWEAAPPLPAMAVGGASDASVAVSEARAQVVRVFHGSCVWAPRQLEGEIRGGVWGLVPRAAVGDVAATPPQALWRELSEGERPMWM</sequence>
<protein>
    <recommendedName>
        <fullName evidence="11">RING-CH-type domain-containing protein</fullName>
    </recommendedName>
</protein>
<dbReference type="Pfam" id="PF12906">
    <property type="entry name" value="RINGv"/>
    <property type="match status" value="1"/>
</dbReference>
<evidence type="ECO:0000256" key="1">
    <source>
        <dbReference type="ARBA" id="ARBA00004141"/>
    </source>
</evidence>
<evidence type="ECO:0000313" key="12">
    <source>
        <dbReference type="EMBL" id="GBF93078.1"/>
    </source>
</evidence>
<evidence type="ECO:0000256" key="3">
    <source>
        <dbReference type="ARBA" id="ARBA00022692"/>
    </source>
</evidence>
<feature type="region of interest" description="Disordered" evidence="10">
    <location>
        <begin position="249"/>
        <end position="281"/>
    </location>
</feature>
<feature type="compositionally biased region" description="Gly residues" evidence="10">
    <location>
        <begin position="249"/>
        <end position="261"/>
    </location>
</feature>
<evidence type="ECO:0000256" key="7">
    <source>
        <dbReference type="ARBA" id="ARBA00022833"/>
    </source>
</evidence>
<evidence type="ECO:0000256" key="10">
    <source>
        <dbReference type="SAM" id="MobiDB-lite"/>
    </source>
</evidence>